<keyword evidence="4" id="KW-0479">Metal-binding</keyword>
<comment type="caution">
    <text evidence="11">The sequence shown here is derived from an EMBL/GenBank/DDBJ whole genome shotgun (WGS) entry which is preliminary data.</text>
</comment>
<evidence type="ECO:0000256" key="6">
    <source>
        <dbReference type="ARBA" id="ARBA00023002"/>
    </source>
</evidence>
<evidence type="ECO:0000256" key="1">
    <source>
        <dbReference type="ARBA" id="ARBA00001974"/>
    </source>
</evidence>
<dbReference type="InterPro" id="IPR001433">
    <property type="entry name" value="OxRdtase_FAD/NAD-bd"/>
</dbReference>
<evidence type="ECO:0000313" key="11">
    <source>
        <dbReference type="EMBL" id="TQD40779.1"/>
    </source>
</evidence>
<keyword evidence="7" id="KW-0408">Iron</keyword>
<keyword evidence="12" id="KW-1185">Reference proteome</keyword>
<dbReference type="InterPro" id="IPR017927">
    <property type="entry name" value="FAD-bd_FR_type"/>
</dbReference>
<keyword evidence="3" id="KW-0001">2Fe-2S</keyword>
<evidence type="ECO:0000259" key="10">
    <source>
        <dbReference type="PROSITE" id="PS51384"/>
    </source>
</evidence>
<dbReference type="InterPro" id="IPR017938">
    <property type="entry name" value="Riboflavin_synthase-like_b-brl"/>
</dbReference>
<dbReference type="PROSITE" id="PS51384">
    <property type="entry name" value="FAD_FR"/>
    <property type="match status" value="1"/>
</dbReference>
<evidence type="ECO:0000256" key="8">
    <source>
        <dbReference type="ARBA" id="ARBA00023014"/>
    </source>
</evidence>
<evidence type="ECO:0000256" key="5">
    <source>
        <dbReference type="ARBA" id="ARBA00022827"/>
    </source>
</evidence>
<dbReference type="RefSeq" id="WP_141420511.1">
    <property type="nucleotide sequence ID" value="NZ_VIAR01000001.1"/>
</dbReference>
<evidence type="ECO:0000313" key="12">
    <source>
        <dbReference type="Proteomes" id="UP000317169"/>
    </source>
</evidence>
<dbReference type="GO" id="GO:0016491">
    <property type="term" value="F:oxidoreductase activity"/>
    <property type="evidence" value="ECO:0007669"/>
    <property type="project" value="UniProtKB-KW"/>
</dbReference>
<organism evidence="11 12">
    <name type="scientific">Haloflavibacter putidus</name>
    <dbReference type="NCBI Taxonomy" id="2576776"/>
    <lineage>
        <taxon>Bacteria</taxon>
        <taxon>Pseudomonadati</taxon>
        <taxon>Bacteroidota</taxon>
        <taxon>Flavobacteriia</taxon>
        <taxon>Flavobacteriales</taxon>
        <taxon>Flavobacteriaceae</taxon>
        <taxon>Haloflavibacter</taxon>
    </lineage>
</organism>
<protein>
    <submittedName>
        <fullName evidence="11">Ferredoxin--NADP reductase</fullName>
    </submittedName>
</protein>
<keyword evidence="2" id="KW-0285">Flavoprotein</keyword>
<feature type="domain" description="2Fe-2S ferredoxin-type" evidence="9">
    <location>
        <begin position="261"/>
        <end position="351"/>
    </location>
</feature>
<sequence>MKNFHSLRVKEIIRETPKAVSLVFEVPQDLKSIFQFTAGQYLTFKHKFDGKEIRRSYSICSTPDSSELKVSVKEVIGGKFSSFVNNQLQVGDVLEVFPPEGKFTFEATHAPESQANYAAFAAGSGITPVMSIIKTALSQEEHSKFVLVYGNKSPEETIYFKELLALQAKYPDRFFVEFVYSQAKDKDSFFGRIERSTINYVLKNKFKGHRFEAFYLCGPEAMIDLVSEVLQEKDIPKEAIHFELFTSTEEGEVEASLEGKTKIKVLVDDEEFEFEMDQKSSVLDAVLDQDIDAPYSCQGGICSSCIARIKEGSAEMAKNQILTDEEIEEGLTLTCQAHPTSSKLTIDYDDV</sequence>
<dbReference type="Gene3D" id="3.10.20.30">
    <property type="match status" value="1"/>
</dbReference>
<dbReference type="InterPro" id="IPR039261">
    <property type="entry name" value="FNR_nucleotide-bd"/>
</dbReference>
<comment type="cofactor">
    <cofactor evidence="1">
        <name>FAD</name>
        <dbReference type="ChEBI" id="CHEBI:57692"/>
    </cofactor>
</comment>
<dbReference type="SUPFAM" id="SSF52343">
    <property type="entry name" value="Ferredoxin reductase-like, C-terminal NADP-linked domain"/>
    <property type="match status" value="1"/>
</dbReference>
<evidence type="ECO:0000256" key="3">
    <source>
        <dbReference type="ARBA" id="ARBA00022714"/>
    </source>
</evidence>
<dbReference type="CDD" id="cd00207">
    <property type="entry name" value="fer2"/>
    <property type="match status" value="1"/>
</dbReference>
<dbReference type="EMBL" id="VIAR01000001">
    <property type="protein sequence ID" value="TQD40779.1"/>
    <property type="molecule type" value="Genomic_DNA"/>
</dbReference>
<evidence type="ECO:0000256" key="4">
    <source>
        <dbReference type="ARBA" id="ARBA00022723"/>
    </source>
</evidence>
<dbReference type="InterPro" id="IPR012675">
    <property type="entry name" value="Beta-grasp_dom_sf"/>
</dbReference>
<dbReference type="InterPro" id="IPR006058">
    <property type="entry name" value="2Fe2S_fd_BS"/>
</dbReference>
<dbReference type="PANTHER" id="PTHR47354:SF8">
    <property type="entry name" value="1,2-PHENYLACETYL-COA EPOXIDASE, SUBUNIT E"/>
    <property type="match status" value="1"/>
</dbReference>
<keyword evidence="5" id="KW-0274">FAD</keyword>
<dbReference type="GO" id="GO:0051537">
    <property type="term" value="F:2 iron, 2 sulfur cluster binding"/>
    <property type="evidence" value="ECO:0007669"/>
    <property type="project" value="UniProtKB-KW"/>
</dbReference>
<evidence type="ECO:0000259" key="9">
    <source>
        <dbReference type="PROSITE" id="PS51085"/>
    </source>
</evidence>
<dbReference type="PROSITE" id="PS51085">
    <property type="entry name" value="2FE2S_FER_2"/>
    <property type="match status" value="1"/>
</dbReference>
<dbReference type="Gene3D" id="3.40.50.80">
    <property type="entry name" value="Nucleotide-binding domain of ferredoxin-NADP reductase (FNR) module"/>
    <property type="match status" value="1"/>
</dbReference>
<feature type="domain" description="FAD-binding FR-type" evidence="10">
    <location>
        <begin position="2"/>
        <end position="106"/>
    </location>
</feature>
<accession>A0A507ZTN8</accession>
<dbReference type="SUPFAM" id="SSF63380">
    <property type="entry name" value="Riboflavin synthase domain-like"/>
    <property type="match status" value="1"/>
</dbReference>
<dbReference type="InterPro" id="IPR008333">
    <property type="entry name" value="Cbr1-like_FAD-bd_dom"/>
</dbReference>
<dbReference type="Pfam" id="PF00970">
    <property type="entry name" value="FAD_binding_6"/>
    <property type="match status" value="1"/>
</dbReference>
<dbReference type="InterPro" id="IPR036010">
    <property type="entry name" value="2Fe-2S_ferredoxin-like_sf"/>
</dbReference>
<dbReference type="Pfam" id="PF00111">
    <property type="entry name" value="Fer2"/>
    <property type="match status" value="1"/>
</dbReference>
<dbReference type="Proteomes" id="UP000317169">
    <property type="component" value="Unassembled WGS sequence"/>
</dbReference>
<dbReference type="PANTHER" id="PTHR47354">
    <property type="entry name" value="NADH OXIDOREDUCTASE HCR"/>
    <property type="match status" value="1"/>
</dbReference>
<dbReference type="PRINTS" id="PR00406">
    <property type="entry name" value="CYTB5RDTASE"/>
</dbReference>
<proteinExistence type="predicted"/>
<reference evidence="11 12" key="1">
    <citation type="submission" date="2019-06" db="EMBL/GenBank/DDBJ databases">
        <title>Flavibacter putida gen. nov., sp. nov., a novel marine bacterium of the family Flavobacteriaceae isolated from coastal seawater.</title>
        <authorList>
            <person name="Feng X."/>
        </authorList>
    </citation>
    <scope>NUCLEOTIDE SEQUENCE [LARGE SCALE GENOMIC DNA]</scope>
    <source>
        <strain evidence="11 12">PLHSN227</strain>
    </source>
</reference>
<dbReference type="PROSITE" id="PS00197">
    <property type="entry name" value="2FE2S_FER_1"/>
    <property type="match status" value="1"/>
</dbReference>
<dbReference type="GO" id="GO:0050660">
    <property type="term" value="F:flavin adenine dinucleotide binding"/>
    <property type="evidence" value="ECO:0007669"/>
    <property type="project" value="TreeGrafter"/>
</dbReference>
<dbReference type="OrthoDB" id="9789468at2"/>
<gene>
    <name evidence="11" type="ORF">FKR84_02015</name>
</gene>
<keyword evidence="8" id="KW-0411">Iron-sulfur</keyword>
<dbReference type="CDD" id="cd06214">
    <property type="entry name" value="PA_degradation_oxidoreductase_like"/>
    <property type="match status" value="1"/>
</dbReference>
<dbReference type="Gene3D" id="2.40.30.10">
    <property type="entry name" value="Translation factors"/>
    <property type="match status" value="1"/>
</dbReference>
<dbReference type="GO" id="GO:0046872">
    <property type="term" value="F:metal ion binding"/>
    <property type="evidence" value="ECO:0007669"/>
    <property type="project" value="UniProtKB-KW"/>
</dbReference>
<evidence type="ECO:0000256" key="2">
    <source>
        <dbReference type="ARBA" id="ARBA00022630"/>
    </source>
</evidence>
<dbReference type="AlphaFoldDB" id="A0A507ZTN8"/>
<name>A0A507ZTN8_9FLAO</name>
<dbReference type="InterPro" id="IPR001041">
    <property type="entry name" value="2Fe-2S_ferredoxin-type"/>
</dbReference>
<keyword evidence="6" id="KW-0560">Oxidoreductase</keyword>
<dbReference type="Pfam" id="PF00175">
    <property type="entry name" value="NAD_binding_1"/>
    <property type="match status" value="1"/>
</dbReference>
<evidence type="ECO:0000256" key="7">
    <source>
        <dbReference type="ARBA" id="ARBA00023004"/>
    </source>
</evidence>
<dbReference type="InterPro" id="IPR050415">
    <property type="entry name" value="MRET"/>
</dbReference>
<dbReference type="SUPFAM" id="SSF54292">
    <property type="entry name" value="2Fe-2S ferredoxin-like"/>
    <property type="match status" value="1"/>
</dbReference>